<reference evidence="1" key="1">
    <citation type="submission" date="2021-03" db="EMBL/GenBank/DDBJ databases">
        <authorList>
            <consortium name="DOE Joint Genome Institute"/>
            <person name="Ahrendt S."/>
            <person name="Looney B.P."/>
            <person name="Miyauchi S."/>
            <person name="Morin E."/>
            <person name="Drula E."/>
            <person name="Courty P.E."/>
            <person name="Chicoki N."/>
            <person name="Fauchery L."/>
            <person name="Kohler A."/>
            <person name="Kuo A."/>
            <person name="Labutti K."/>
            <person name="Pangilinan J."/>
            <person name="Lipzen A."/>
            <person name="Riley R."/>
            <person name="Andreopoulos W."/>
            <person name="He G."/>
            <person name="Johnson J."/>
            <person name="Barry K.W."/>
            <person name="Grigoriev I.V."/>
            <person name="Nagy L."/>
            <person name="Hibbett D."/>
            <person name="Henrissat B."/>
            <person name="Matheny P.B."/>
            <person name="Labbe J."/>
            <person name="Martin F."/>
        </authorList>
    </citation>
    <scope>NUCLEOTIDE SEQUENCE</scope>
    <source>
        <strain evidence="1">HHB10654</strain>
    </source>
</reference>
<gene>
    <name evidence="1" type="ORF">BV25DRAFT_1843188</name>
</gene>
<comment type="caution">
    <text evidence="1">The sequence shown here is derived from an EMBL/GenBank/DDBJ whole genome shotgun (WGS) entry which is preliminary data.</text>
</comment>
<dbReference type="EMBL" id="MU277311">
    <property type="protein sequence ID" value="KAI0055102.1"/>
    <property type="molecule type" value="Genomic_DNA"/>
</dbReference>
<keyword evidence="2" id="KW-1185">Reference proteome</keyword>
<protein>
    <submittedName>
        <fullName evidence="1">Uncharacterized protein</fullName>
    </submittedName>
</protein>
<dbReference type="Proteomes" id="UP000814140">
    <property type="component" value="Unassembled WGS sequence"/>
</dbReference>
<proteinExistence type="predicted"/>
<evidence type="ECO:0000313" key="1">
    <source>
        <dbReference type="EMBL" id="KAI0055102.1"/>
    </source>
</evidence>
<sequence length="385" mass="42708">MDNLRFVLEAPQLNQTHKKRPRLVTSCDNCRLKKIKCVQIKAHDRCEACEAGNTSCQFRDRERYFAERSRIVSGATPAASSSTTSSRRSSSQSSGQAEGSTMQPPSNIRDESADARAWYSGGLHSPTSETGHSSRYSSNSPASYSHISSSPHSVADMWLSPDQADFHRSGTQYATAPMSSLSATGQYASNTTLTQDTSMYRDRTLGQRDLQLPGLFDPRQPNRPHPTLLSHLVPVFFEYFGRLFPFLQYDEVSKRMYNDTLPLVLANAIAGVACRYSQSPEIVGRGTSVVANAYCDMAKHLLSESSHVPYIEILHTVIIIAWSEYKHGRASGFLQYSEMATKMAVNLGLGNDNTAHASSERERSLYRTTWTSVVQLQQVSLTILA</sequence>
<evidence type="ECO:0000313" key="2">
    <source>
        <dbReference type="Proteomes" id="UP000814140"/>
    </source>
</evidence>
<reference evidence="1" key="2">
    <citation type="journal article" date="2022" name="New Phytol.">
        <title>Evolutionary transition to the ectomycorrhizal habit in the genomes of a hyperdiverse lineage of mushroom-forming fungi.</title>
        <authorList>
            <person name="Looney B."/>
            <person name="Miyauchi S."/>
            <person name="Morin E."/>
            <person name="Drula E."/>
            <person name="Courty P.E."/>
            <person name="Kohler A."/>
            <person name="Kuo A."/>
            <person name="LaButti K."/>
            <person name="Pangilinan J."/>
            <person name="Lipzen A."/>
            <person name="Riley R."/>
            <person name="Andreopoulos W."/>
            <person name="He G."/>
            <person name="Johnson J."/>
            <person name="Nolan M."/>
            <person name="Tritt A."/>
            <person name="Barry K.W."/>
            <person name="Grigoriev I.V."/>
            <person name="Nagy L.G."/>
            <person name="Hibbett D."/>
            <person name="Henrissat B."/>
            <person name="Matheny P.B."/>
            <person name="Labbe J."/>
            <person name="Martin F.M."/>
        </authorList>
    </citation>
    <scope>NUCLEOTIDE SEQUENCE</scope>
    <source>
        <strain evidence="1">HHB10654</strain>
    </source>
</reference>
<organism evidence="1 2">
    <name type="scientific">Artomyces pyxidatus</name>
    <dbReference type="NCBI Taxonomy" id="48021"/>
    <lineage>
        <taxon>Eukaryota</taxon>
        <taxon>Fungi</taxon>
        <taxon>Dikarya</taxon>
        <taxon>Basidiomycota</taxon>
        <taxon>Agaricomycotina</taxon>
        <taxon>Agaricomycetes</taxon>
        <taxon>Russulales</taxon>
        <taxon>Auriscalpiaceae</taxon>
        <taxon>Artomyces</taxon>
    </lineage>
</organism>
<name>A0ACB8SFQ8_9AGAM</name>
<accession>A0ACB8SFQ8</accession>